<feature type="transmembrane region" description="Helical" evidence="9">
    <location>
        <begin position="295"/>
        <end position="318"/>
    </location>
</feature>
<evidence type="ECO:0000256" key="7">
    <source>
        <dbReference type="ARBA" id="ARBA00023136"/>
    </source>
</evidence>
<organism evidence="11 12">
    <name type="scientific">Deinandra increscens subsp. villosa</name>
    <dbReference type="NCBI Taxonomy" id="3103831"/>
    <lineage>
        <taxon>Eukaryota</taxon>
        <taxon>Viridiplantae</taxon>
        <taxon>Streptophyta</taxon>
        <taxon>Embryophyta</taxon>
        <taxon>Tracheophyta</taxon>
        <taxon>Spermatophyta</taxon>
        <taxon>Magnoliopsida</taxon>
        <taxon>eudicotyledons</taxon>
        <taxon>Gunneridae</taxon>
        <taxon>Pentapetalae</taxon>
        <taxon>asterids</taxon>
        <taxon>campanulids</taxon>
        <taxon>Asterales</taxon>
        <taxon>Asteraceae</taxon>
        <taxon>Asteroideae</taxon>
        <taxon>Heliantheae alliance</taxon>
        <taxon>Madieae</taxon>
        <taxon>Madiinae</taxon>
        <taxon>Deinandra</taxon>
    </lineage>
</organism>
<evidence type="ECO:0000256" key="3">
    <source>
        <dbReference type="ARBA" id="ARBA00022679"/>
    </source>
</evidence>
<reference evidence="11 12" key="1">
    <citation type="submission" date="2024-04" db="EMBL/GenBank/DDBJ databases">
        <title>The reference genome of an endangered Asteraceae, Deinandra increscens subsp. villosa, native to the Central Coast of California.</title>
        <authorList>
            <person name="Guilliams M."/>
            <person name="Hasenstab-Lehman K."/>
            <person name="Meyer R."/>
            <person name="Mcevoy S."/>
        </authorList>
    </citation>
    <scope>NUCLEOTIDE SEQUENCE [LARGE SCALE GENOMIC DNA]</scope>
    <source>
        <tissue evidence="11">Leaf</tissue>
    </source>
</reference>
<evidence type="ECO:0000313" key="12">
    <source>
        <dbReference type="Proteomes" id="UP001408789"/>
    </source>
</evidence>
<feature type="transmembrane region" description="Helical" evidence="9">
    <location>
        <begin position="158"/>
        <end position="181"/>
    </location>
</feature>
<feature type="transmembrane region" description="Helical" evidence="9">
    <location>
        <begin position="6"/>
        <end position="27"/>
    </location>
</feature>
<evidence type="ECO:0000256" key="1">
    <source>
        <dbReference type="ARBA" id="ARBA00004141"/>
    </source>
</evidence>
<feature type="domain" description="Wax synthase" evidence="10">
    <location>
        <begin position="188"/>
        <end position="268"/>
    </location>
</feature>
<protein>
    <recommendedName>
        <fullName evidence="10">Wax synthase domain-containing protein</fullName>
    </recommendedName>
</protein>
<feature type="transmembrane region" description="Helical" evidence="9">
    <location>
        <begin position="127"/>
        <end position="146"/>
    </location>
</feature>
<evidence type="ECO:0000259" key="10">
    <source>
        <dbReference type="Pfam" id="PF13813"/>
    </source>
</evidence>
<dbReference type="GO" id="GO:0016020">
    <property type="term" value="C:membrane"/>
    <property type="evidence" value="ECO:0007669"/>
    <property type="project" value="UniProtKB-SubCell"/>
</dbReference>
<dbReference type="AlphaFoldDB" id="A0AAP0DT58"/>
<keyword evidence="12" id="KW-1185">Reference proteome</keyword>
<keyword evidence="7 9" id="KW-0472">Membrane</keyword>
<keyword evidence="3" id="KW-0808">Transferase</keyword>
<dbReference type="PANTHER" id="PTHR31595">
    <property type="entry name" value="LONG-CHAIN-ALCOHOL O-FATTY-ACYLTRANSFERASE 3-RELATED"/>
    <property type="match status" value="1"/>
</dbReference>
<evidence type="ECO:0000256" key="9">
    <source>
        <dbReference type="SAM" id="Phobius"/>
    </source>
</evidence>
<keyword evidence="8" id="KW-0012">Acyltransferase</keyword>
<comment type="subcellular location">
    <subcellularLocation>
        <location evidence="1">Membrane</location>
        <topology evidence="1">Multi-pass membrane protein</topology>
    </subcellularLocation>
</comment>
<keyword evidence="5 9" id="KW-1133">Transmembrane helix</keyword>
<dbReference type="InterPro" id="IPR032805">
    <property type="entry name" value="Wax_synthase_dom"/>
</dbReference>
<comment type="caution">
    <text evidence="11">The sequence shown here is derived from an EMBL/GenBank/DDBJ whole genome shotgun (WGS) entry which is preliminary data.</text>
</comment>
<feature type="transmembrane region" description="Helical" evidence="9">
    <location>
        <begin position="39"/>
        <end position="69"/>
    </location>
</feature>
<sequence>MEAIESMAKSFIVYSSTISLSLSYCYFFSSKFPKGIKRFISLIPIFYLFTTLPLRCSSTFTTAVTFAFITWLANFKLVRFAFDLDQSPYQLSDSSLLKFIIFTSFPIKTTENSVKRRSNRFQFQFQFKLGFQIVIYSVLVTTVLSFGTRFHPKVVSFIYGWLLFLMIDIVTAACDAVLVLVTGLELEPSSDEPYRATSLQNFWGRWNLLVTNSLRNTVYKPVVVALRRRKWAPLAGVLASFLVSGLMHELFVYQLSRAAPTWEMTSFFMIHGVSVVVEMIVKREVAGGSWRLPEFVGWLLTMAFVVVTGVSLFVPPFIRERVDVRMLQEYTSLVNFIKSVYLLIFHV</sequence>
<accession>A0AAP0DT58</accession>
<evidence type="ECO:0000256" key="2">
    <source>
        <dbReference type="ARBA" id="ARBA00007282"/>
    </source>
</evidence>
<dbReference type="GO" id="GO:0008374">
    <property type="term" value="F:O-acyltransferase activity"/>
    <property type="evidence" value="ECO:0007669"/>
    <property type="project" value="InterPro"/>
</dbReference>
<dbReference type="Proteomes" id="UP001408789">
    <property type="component" value="Unassembled WGS sequence"/>
</dbReference>
<dbReference type="GO" id="GO:0006629">
    <property type="term" value="P:lipid metabolic process"/>
    <property type="evidence" value="ECO:0007669"/>
    <property type="project" value="UniProtKB-KW"/>
</dbReference>
<evidence type="ECO:0000256" key="5">
    <source>
        <dbReference type="ARBA" id="ARBA00022989"/>
    </source>
</evidence>
<dbReference type="EMBL" id="JBCNJP010000002">
    <property type="protein sequence ID" value="KAK9080681.1"/>
    <property type="molecule type" value="Genomic_DNA"/>
</dbReference>
<feature type="transmembrane region" description="Helical" evidence="9">
    <location>
        <begin position="234"/>
        <end position="255"/>
    </location>
</feature>
<evidence type="ECO:0000256" key="8">
    <source>
        <dbReference type="ARBA" id="ARBA00023315"/>
    </source>
</evidence>
<dbReference type="Pfam" id="PF13813">
    <property type="entry name" value="MBOAT_2"/>
    <property type="match status" value="1"/>
</dbReference>
<dbReference type="PANTHER" id="PTHR31595:SF52">
    <property type="entry name" value="LONG-CHAIN-ALCOHOL O-FATTY-ACYLTRANSFERASE"/>
    <property type="match status" value="1"/>
</dbReference>
<dbReference type="InterPro" id="IPR044851">
    <property type="entry name" value="Wax_synthase"/>
</dbReference>
<keyword evidence="6" id="KW-0443">Lipid metabolism</keyword>
<comment type="similarity">
    <text evidence="2">Belongs to the wax synthase family.</text>
</comment>
<name>A0AAP0DT58_9ASTR</name>
<keyword evidence="4 9" id="KW-0812">Transmembrane</keyword>
<evidence type="ECO:0000256" key="4">
    <source>
        <dbReference type="ARBA" id="ARBA00022692"/>
    </source>
</evidence>
<evidence type="ECO:0000313" key="11">
    <source>
        <dbReference type="EMBL" id="KAK9080681.1"/>
    </source>
</evidence>
<evidence type="ECO:0000256" key="6">
    <source>
        <dbReference type="ARBA" id="ARBA00023098"/>
    </source>
</evidence>
<gene>
    <name evidence="11" type="ORF">SSX86_000439</name>
</gene>
<proteinExistence type="inferred from homology"/>